<dbReference type="EMBL" id="QJNU01000010">
    <property type="protein sequence ID" value="RYP10895.1"/>
    <property type="molecule type" value="Genomic_DNA"/>
</dbReference>
<comment type="caution">
    <text evidence="2">The sequence shown here is derived from an EMBL/GenBank/DDBJ whole genome shotgun (WGS) entry which is preliminary data.</text>
</comment>
<feature type="compositionally biased region" description="Acidic residues" evidence="1">
    <location>
        <begin position="86"/>
        <end position="104"/>
    </location>
</feature>
<proteinExistence type="predicted"/>
<evidence type="ECO:0000313" key="3">
    <source>
        <dbReference type="Proteomes" id="UP000293360"/>
    </source>
</evidence>
<accession>A0A4Q4TTR8</accession>
<keyword evidence="3" id="KW-1185">Reference proteome</keyword>
<name>A0A4Q4TTR8_9PEZI</name>
<dbReference type="Proteomes" id="UP000293360">
    <property type="component" value="Unassembled WGS sequence"/>
</dbReference>
<reference evidence="2 3" key="1">
    <citation type="submission" date="2018-06" db="EMBL/GenBank/DDBJ databases">
        <title>Complete Genomes of Monosporascus.</title>
        <authorList>
            <person name="Robinson A.J."/>
            <person name="Natvig D.O."/>
        </authorList>
    </citation>
    <scope>NUCLEOTIDE SEQUENCE [LARGE SCALE GENOMIC DNA]</scope>
    <source>
        <strain evidence="2 3">CBS 110550</strain>
    </source>
</reference>
<dbReference type="AlphaFoldDB" id="A0A4Q4TTR8"/>
<feature type="compositionally biased region" description="Basic residues" evidence="1">
    <location>
        <begin position="1"/>
        <end position="10"/>
    </location>
</feature>
<dbReference type="OrthoDB" id="10566589at2759"/>
<evidence type="ECO:0000313" key="2">
    <source>
        <dbReference type="EMBL" id="RYP10895.1"/>
    </source>
</evidence>
<organism evidence="2 3">
    <name type="scientific">Monosporascus ibericus</name>
    <dbReference type="NCBI Taxonomy" id="155417"/>
    <lineage>
        <taxon>Eukaryota</taxon>
        <taxon>Fungi</taxon>
        <taxon>Dikarya</taxon>
        <taxon>Ascomycota</taxon>
        <taxon>Pezizomycotina</taxon>
        <taxon>Sordariomycetes</taxon>
        <taxon>Xylariomycetidae</taxon>
        <taxon>Xylariales</taxon>
        <taxon>Xylariales incertae sedis</taxon>
        <taxon>Monosporascus</taxon>
    </lineage>
</organism>
<sequence length="185" mass="20392">MAPGKGRKQTAKAGAATSKSRSDPPVTRQHSAYHSAVTRRKDTQRRAAKKTTIVIKNRSRRDVQLEDPESEGVEDEVIVAGAISEDTAEVEPEELTPFPSDDEALQQRIDQPSENEAVPEDEVILPSAQSDQEAPSPKPLELKFEILSQLKLLVNGKPPKQQPDNTRVIVRIKNATDLNLEVNSL</sequence>
<feature type="region of interest" description="Disordered" evidence="1">
    <location>
        <begin position="1"/>
        <end position="139"/>
    </location>
</feature>
<protein>
    <submittedName>
        <fullName evidence="2">Uncharacterized protein</fullName>
    </submittedName>
</protein>
<evidence type="ECO:0000256" key="1">
    <source>
        <dbReference type="SAM" id="MobiDB-lite"/>
    </source>
</evidence>
<feature type="compositionally biased region" description="Acidic residues" evidence="1">
    <location>
        <begin position="65"/>
        <end position="77"/>
    </location>
</feature>
<gene>
    <name evidence="2" type="ORF">DL764_000331</name>
</gene>